<evidence type="ECO:0000313" key="2">
    <source>
        <dbReference type="Proteomes" id="UP000252558"/>
    </source>
</evidence>
<comment type="caution">
    <text evidence="1">The sequence shown here is derived from an EMBL/GenBank/DDBJ whole genome shotgun (WGS) entry which is preliminary data.</text>
</comment>
<accession>A0A368MXY4</accession>
<reference evidence="1 2" key="1">
    <citation type="submission" date="2018-07" db="EMBL/GenBank/DDBJ databases">
        <title>Corallincola holothuriorum sp. nov., a new facultative anaerobe isolated from sea cucumber Apostichopus japonicus.</title>
        <authorList>
            <person name="Xia H."/>
        </authorList>
    </citation>
    <scope>NUCLEOTIDE SEQUENCE [LARGE SCALE GENOMIC DNA]</scope>
    <source>
        <strain evidence="1 2">C4</strain>
    </source>
</reference>
<organism evidence="1 2">
    <name type="scientific">Corallincola holothuriorum</name>
    <dbReference type="NCBI Taxonomy" id="2282215"/>
    <lineage>
        <taxon>Bacteria</taxon>
        <taxon>Pseudomonadati</taxon>
        <taxon>Pseudomonadota</taxon>
        <taxon>Gammaproteobacteria</taxon>
        <taxon>Alteromonadales</taxon>
        <taxon>Psychromonadaceae</taxon>
        <taxon>Corallincola</taxon>
    </lineage>
</organism>
<keyword evidence="2" id="KW-1185">Reference proteome</keyword>
<sequence>MPPEHHKEIAQYLRSKFEGVPSVAAYRDENDANPIPIGRFESSTAFYSTIGCSDKTLSLPSAGFEFAASGELDWLPNAIASSLYWLKGRECSEWPLVCEDVVRCNARSSYRHMAYVPSQHSFSVSTGQTVRWLLGVPISDQEIALSRQAVEEMARKVYPNWLFQVAA</sequence>
<evidence type="ECO:0000313" key="1">
    <source>
        <dbReference type="EMBL" id="RCU42876.1"/>
    </source>
</evidence>
<dbReference type="Proteomes" id="UP000252558">
    <property type="component" value="Unassembled WGS sequence"/>
</dbReference>
<protein>
    <submittedName>
        <fullName evidence="1">Uncharacterized protein</fullName>
    </submittedName>
</protein>
<dbReference type="AlphaFoldDB" id="A0A368MXY4"/>
<name>A0A368MXY4_9GAMM</name>
<gene>
    <name evidence="1" type="ORF">DU002_19165</name>
</gene>
<dbReference type="EMBL" id="QPID01000021">
    <property type="protein sequence ID" value="RCU42876.1"/>
    <property type="molecule type" value="Genomic_DNA"/>
</dbReference>
<proteinExistence type="predicted"/>